<reference evidence="9 10" key="1">
    <citation type="journal article" date="1995" name="DNA Res.">
        <title>Sequence analysis of the genome of the unicellular cyanobacterium Synechocystis sp. strain PCC6803. I. Sequence features in the 1 Mb region from map positions 64% to 92% of the genome.</title>
        <authorList>
            <person name="Kaneko T."/>
            <person name="Tanaka A."/>
            <person name="Sato S."/>
            <person name="Kotani H."/>
            <person name="Sazuka T."/>
            <person name="Miyajima N."/>
            <person name="Sugiura M."/>
            <person name="Tabata S."/>
        </authorList>
    </citation>
    <scope>NUCLEOTIDE SEQUENCE [LARGE SCALE GENOMIC DNA]</scope>
    <source>
        <strain evidence="10">ATCC 27184 / PCC 6803 / Kazusa</strain>
    </source>
</reference>
<sequence>MKFRHRQDRDKLPELEITPMLNVMLVVLAFFVAVAANLAEEGASLLVRLPQEAETTEVQSAEAPLENPEEPQFLPVVLHPGGKLSVNDRPVEKAQLLQQLPNYLQQSPQRYVYLRVSGDVPYQSAIEILSSLKEVGGDRVSLLIGAGAMP</sequence>
<comment type="subcellular location">
    <subcellularLocation>
        <location evidence="1">Cell membrane</location>
        <topology evidence="1">Single-pass membrane protein</topology>
    </subcellularLocation>
    <subcellularLocation>
        <location evidence="7">Cell membrane</location>
        <topology evidence="7">Single-pass type II membrane protein</topology>
    </subcellularLocation>
</comment>
<dbReference type="Pfam" id="PF02472">
    <property type="entry name" value="ExbD"/>
    <property type="match status" value="1"/>
</dbReference>
<evidence type="ECO:0000313" key="10">
    <source>
        <dbReference type="Proteomes" id="UP000001425"/>
    </source>
</evidence>
<evidence type="ECO:0000313" key="9">
    <source>
        <dbReference type="EMBL" id="BAA10588.1"/>
    </source>
</evidence>
<dbReference type="PaxDb" id="1148-1001750"/>
<name>Q55832_SYNY3</name>
<keyword evidence="3" id="KW-1003">Cell membrane</keyword>
<feature type="transmembrane region" description="Helical" evidence="8">
    <location>
        <begin position="21"/>
        <end position="39"/>
    </location>
</feature>
<organism evidence="9 10">
    <name type="scientific">Synechocystis sp. (strain ATCC 27184 / PCC 6803 / Kazusa)</name>
    <dbReference type="NCBI Taxonomy" id="1111708"/>
    <lineage>
        <taxon>Bacteria</taxon>
        <taxon>Bacillati</taxon>
        <taxon>Cyanobacteriota</taxon>
        <taxon>Cyanophyceae</taxon>
        <taxon>Synechococcales</taxon>
        <taxon>Merismopediaceae</taxon>
        <taxon>Synechocystis</taxon>
    </lineage>
</organism>
<evidence type="ECO:0000256" key="8">
    <source>
        <dbReference type="SAM" id="Phobius"/>
    </source>
</evidence>
<dbReference type="PANTHER" id="PTHR30558:SF3">
    <property type="entry name" value="BIOPOLYMER TRANSPORT PROTEIN EXBD-RELATED"/>
    <property type="match status" value="1"/>
</dbReference>
<dbReference type="InterPro" id="IPR003400">
    <property type="entry name" value="ExbD"/>
</dbReference>
<protein>
    <submittedName>
        <fullName evidence="9">Sll0479 protein</fullName>
    </submittedName>
</protein>
<dbReference type="STRING" id="1148.gene:10500092"/>
<evidence type="ECO:0000256" key="5">
    <source>
        <dbReference type="ARBA" id="ARBA00022989"/>
    </source>
</evidence>
<keyword evidence="7" id="KW-0653">Protein transport</keyword>
<dbReference type="EnsemblBacteria" id="BAA10588">
    <property type="protein sequence ID" value="BAA10588"/>
    <property type="gene ID" value="BAA10588"/>
</dbReference>
<dbReference type="TCDB" id="1.A.30.2.11">
    <property type="family name" value="the h(+)- or na(+)-translocating bacterial flagellar motor/exbbd outer membrane transport energizer (mot/exb) superfamily"/>
</dbReference>
<keyword evidence="7" id="KW-0813">Transport</keyword>
<dbReference type="GO" id="GO:0005886">
    <property type="term" value="C:plasma membrane"/>
    <property type="evidence" value="ECO:0000318"/>
    <property type="project" value="GO_Central"/>
</dbReference>
<comment type="similarity">
    <text evidence="2 7">Belongs to the ExbD/TolR family.</text>
</comment>
<dbReference type="AlphaFoldDB" id="Q55832"/>
<accession>Q55832</accession>
<evidence type="ECO:0000256" key="6">
    <source>
        <dbReference type="ARBA" id="ARBA00023136"/>
    </source>
</evidence>
<evidence type="ECO:0000256" key="3">
    <source>
        <dbReference type="ARBA" id="ARBA00022475"/>
    </source>
</evidence>
<evidence type="ECO:0000256" key="7">
    <source>
        <dbReference type="RuleBase" id="RU003879"/>
    </source>
</evidence>
<evidence type="ECO:0000256" key="2">
    <source>
        <dbReference type="ARBA" id="ARBA00005811"/>
    </source>
</evidence>
<keyword evidence="6 8" id="KW-0472">Membrane</keyword>
<dbReference type="GO" id="GO:0022857">
    <property type="term" value="F:transmembrane transporter activity"/>
    <property type="evidence" value="ECO:0007669"/>
    <property type="project" value="InterPro"/>
</dbReference>
<gene>
    <name evidence="9" type="ordered locus">sll0479</name>
</gene>
<keyword evidence="5 8" id="KW-1133">Transmembrane helix</keyword>
<dbReference type="GO" id="GO:0015031">
    <property type="term" value="P:protein transport"/>
    <property type="evidence" value="ECO:0007669"/>
    <property type="project" value="UniProtKB-KW"/>
</dbReference>
<dbReference type="PANTHER" id="PTHR30558">
    <property type="entry name" value="EXBD MEMBRANE COMPONENT OF PMF-DRIVEN MACROMOLECULE IMPORT SYSTEM"/>
    <property type="match status" value="1"/>
</dbReference>
<dbReference type="InParanoid" id="Q55832"/>
<evidence type="ECO:0000256" key="4">
    <source>
        <dbReference type="ARBA" id="ARBA00022692"/>
    </source>
</evidence>
<keyword evidence="4 7" id="KW-0812">Transmembrane</keyword>
<dbReference type="EMBL" id="BA000022">
    <property type="protein sequence ID" value="BAA10588.1"/>
    <property type="molecule type" value="Genomic_DNA"/>
</dbReference>
<dbReference type="KEGG" id="syn:sll0479"/>
<dbReference type="Proteomes" id="UP000001425">
    <property type="component" value="Chromosome"/>
</dbReference>
<dbReference type="Gene3D" id="3.30.420.270">
    <property type="match status" value="1"/>
</dbReference>
<dbReference type="eggNOG" id="COG0848">
    <property type="taxonomic scope" value="Bacteria"/>
</dbReference>
<proteinExistence type="inferred from homology"/>
<keyword evidence="10" id="KW-1185">Reference proteome</keyword>
<reference evidence="9 10" key="2">
    <citation type="journal article" date="1996" name="DNA Res.">
        <title>Sequence analysis of the genome of the unicellular cyanobacterium Synechocystis sp. strain PCC6803. II. Sequence determination of the entire genome and assignment of potential protein-coding regions.</title>
        <authorList>
            <person name="Kaneko T."/>
            <person name="Sato S."/>
            <person name="Kotani H."/>
            <person name="Tanaka A."/>
            <person name="Asamizu E."/>
            <person name="Nakamura Y."/>
            <person name="Miyajima N."/>
            <person name="Hirosawa M."/>
            <person name="Sugiura M."/>
            <person name="Sasamoto S."/>
            <person name="Kimura T."/>
            <person name="Hosouchi T."/>
            <person name="Matsuno A."/>
            <person name="Muraki A."/>
            <person name="Nakazaki N."/>
            <person name="Naruo K."/>
            <person name="Okumura S."/>
            <person name="Shimpo S."/>
            <person name="Takeuchi C."/>
            <person name="Wada T."/>
            <person name="Watanabe A."/>
            <person name="Yamada M."/>
            <person name="Yasuda M."/>
            <person name="Tabata S."/>
        </authorList>
    </citation>
    <scope>NUCLEOTIDE SEQUENCE [LARGE SCALE GENOMIC DNA]</scope>
    <source>
        <strain evidence="10">ATCC 27184 / PCC 6803 / Kazusa</strain>
    </source>
</reference>
<evidence type="ECO:0000256" key="1">
    <source>
        <dbReference type="ARBA" id="ARBA00004162"/>
    </source>
</evidence>
<dbReference type="PIR" id="S76644">
    <property type="entry name" value="S76644"/>
</dbReference>